<dbReference type="EMBL" id="JABAFA010000001">
    <property type="protein sequence ID" value="NMD98090.1"/>
    <property type="molecule type" value="Genomic_DNA"/>
</dbReference>
<dbReference type="SUPFAM" id="SSF55315">
    <property type="entry name" value="L30e-like"/>
    <property type="match status" value="1"/>
</dbReference>
<accession>A0A848B1L3</accession>
<dbReference type="RefSeq" id="WP_170076921.1">
    <property type="nucleotide sequence ID" value="NZ_JABAFA010000001.1"/>
</dbReference>
<dbReference type="GO" id="GO:0008173">
    <property type="term" value="F:RNA methyltransferase activity"/>
    <property type="evidence" value="ECO:0007669"/>
    <property type="project" value="InterPro"/>
</dbReference>
<evidence type="ECO:0000256" key="1">
    <source>
        <dbReference type="ARBA" id="ARBA00007228"/>
    </source>
</evidence>
<dbReference type="SUPFAM" id="SSF75217">
    <property type="entry name" value="alpha/beta knot"/>
    <property type="match status" value="1"/>
</dbReference>
<evidence type="ECO:0000313" key="5">
    <source>
        <dbReference type="EMBL" id="NMD98090.1"/>
    </source>
</evidence>
<comment type="caution">
    <text evidence="5">The sequence shown here is derived from an EMBL/GenBank/DDBJ whole genome shotgun (WGS) entry which is preliminary data.</text>
</comment>
<organism evidence="5 6">
    <name type="scientific">Selenomonas bovis</name>
    <dbReference type="NCBI Taxonomy" id="416586"/>
    <lineage>
        <taxon>Bacteria</taxon>
        <taxon>Bacillati</taxon>
        <taxon>Bacillota</taxon>
        <taxon>Negativicutes</taxon>
        <taxon>Selenomonadales</taxon>
        <taxon>Selenomonadaceae</taxon>
        <taxon>Selenomonas</taxon>
    </lineage>
</organism>
<dbReference type="InterPro" id="IPR053888">
    <property type="entry name" value="MRM3-like_sub_bind"/>
</dbReference>
<keyword evidence="6" id="KW-1185">Reference proteome</keyword>
<keyword evidence="2 5" id="KW-0489">Methyltransferase</keyword>
<dbReference type="Gene3D" id="3.30.1330.30">
    <property type="match status" value="1"/>
</dbReference>
<keyword evidence="3 5" id="KW-0808">Transferase</keyword>
<reference evidence="5 6" key="1">
    <citation type="submission" date="2020-04" db="EMBL/GenBank/DDBJ databases">
        <authorList>
            <person name="Hitch T.C.A."/>
            <person name="Wylensek D."/>
            <person name="Clavel T."/>
        </authorList>
    </citation>
    <scope>NUCLEOTIDE SEQUENCE [LARGE SCALE GENOMIC DNA]</scope>
    <source>
        <strain evidence="5 6">PG-130-P53-12</strain>
    </source>
</reference>
<feature type="domain" description="RNA 2-O ribose methyltransferase substrate binding" evidence="4">
    <location>
        <begin position="35"/>
        <end position="111"/>
    </location>
</feature>
<dbReference type="Pfam" id="PF22435">
    <property type="entry name" value="MRM3-like_sub_bind"/>
    <property type="match status" value="1"/>
</dbReference>
<evidence type="ECO:0000256" key="2">
    <source>
        <dbReference type="ARBA" id="ARBA00022603"/>
    </source>
</evidence>
<dbReference type="InterPro" id="IPR029028">
    <property type="entry name" value="Alpha/beta_knot_MTases"/>
</dbReference>
<dbReference type="PANTHER" id="PTHR43191">
    <property type="entry name" value="RRNA METHYLTRANSFERASE 3"/>
    <property type="match status" value="1"/>
</dbReference>
<dbReference type="PANTHER" id="PTHR43191:SF2">
    <property type="entry name" value="RRNA METHYLTRANSFERASE 3, MITOCHONDRIAL"/>
    <property type="match status" value="1"/>
</dbReference>
<protein>
    <submittedName>
        <fullName evidence="5">RNA methyltransferase</fullName>
    </submittedName>
</protein>
<dbReference type="GO" id="GO:0006396">
    <property type="term" value="P:RNA processing"/>
    <property type="evidence" value="ECO:0007669"/>
    <property type="project" value="InterPro"/>
</dbReference>
<dbReference type="InterPro" id="IPR051259">
    <property type="entry name" value="rRNA_Methyltransferase"/>
</dbReference>
<evidence type="ECO:0000256" key="3">
    <source>
        <dbReference type="ARBA" id="ARBA00022679"/>
    </source>
</evidence>
<dbReference type="GO" id="GO:0003723">
    <property type="term" value="F:RNA binding"/>
    <property type="evidence" value="ECO:0007669"/>
    <property type="project" value="InterPro"/>
</dbReference>
<dbReference type="GO" id="GO:0032259">
    <property type="term" value="P:methylation"/>
    <property type="evidence" value="ECO:0007669"/>
    <property type="project" value="UniProtKB-KW"/>
</dbReference>
<dbReference type="Gene3D" id="3.40.1280.10">
    <property type="match status" value="1"/>
</dbReference>
<dbReference type="InterPro" id="IPR001537">
    <property type="entry name" value="SpoU_MeTrfase"/>
</dbReference>
<dbReference type="InterPro" id="IPR029026">
    <property type="entry name" value="tRNA_m1G_MTases_N"/>
</dbReference>
<evidence type="ECO:0000313" key="6">
    <source>
        <dbReference type="Proteomes" id="UP000543804"/>
    </source>
</evidence>
<proteinExistence type="inferred from homology"/>
<comment type="similarity">
    <text evidence="1">Belongs to the class IV-like SAM-binding methyltransferase superfamily. RNA methyltransferase TrmH family.</text>
</comment>
<dbReference type="InterPro" id="IPR013123">
    <property type="entry name" value="SpoU_subst-bd"/>
</dbReference>
<dbReference type="GO" id="GO:0005737">
    <property type="term" value="C:cytoplasm"/>
    <property type="evidence" value="ECO:0007669"/>
    <property type="project" value="UniProtKB-ARBA"/>
</dbReference>
<dbReference type="CDD" id="cd18095">
    <property type="entry name" value="SpoU-like_rRNA-MTase"/>
    <property type="match status" value="1"/>
</dbReference>
<dbReference type="SMART" id="SM00967">
    <property type="entry name" value="SpoU_sub_bind"/>
    <property type="match status" value="1"/>
</dbReference>
<dbReference type="AlphaFoldDB" id="A0A848B1L3"/>
<dbReference type="InterPro" id="IPR029064">
    <property type="entry name" value="Ribosomal_eL30-like_sf"/>
</dbReference>
<name>A0A848B1L3_9FIRM</name>
<gene>
    <name evidence="5" type="ORF">HF878_01130</name>
</gene>
<evidence type="ECO:0000259" key="4">
    <source>
        <dbReference type="SMART" id="SM00967"/>
    </source>
</evidence>
<dbReference type="Proteomes" id="UP000543804">
    <property type="component" value="Unassembled WGS sequence"/>
</dbReference>
<dbReference type="Pfam" id="PF00588">
    <property type="entry name" value="SpoU_methylase"/>
    <property type="match status" value="1"/>
</dbReference>
<sequence length="273" mass="29591">MQETCERITSEANAKIKLAARLQQRKQRAKMGLFVAEGVRLAEMAAASNWQISFALVSEHAVQQPRVRKILTQLKEKQVSVGCVSEALYAKASGTEHPQGLLLVLVRKTLTLDALGREAGARPCYVVLDGVQDPGNLGTILRTADAAGMSGVILLKGCTDAFSPKVVRAAMGSLFYLPLAAEVSREDFFRFAGVERLRLYATALDAAAEPHFAADYTGATGIVFGNEGNGVSRELLDESKKIYIPMFGRAESLNVAVSSAVVLYEVVRQRHIH</sequence>